<evidence type="ECO:0000313" key="2">
    <source>
        <dbReference type="Proteomes" id="UP001262889"/>
    </source>
</evidence>
<comment type="caution">
    <text evidence="1">The sequence shown here is derived from an EMBL/GenBank/DDBJ whole genome shotgun (WGS) entry which is preliminary data.</text>
</comment>
<dbReference type="Proteomes" id="UP001262889">
    <property type="component" value="Unassembled WGS sequence"/>
</dbReference>
<sequence length="237" mass="27869">GLNTFKRDLMKNTLILVALLIFHFYSYAQHFDSIPSEIIISKTFVITDSGFKNLEKKQDTLIVKEISDTDQVSKAKNVLGQMNEFIKNTPESKIILEIENDSIWRYQVEKEIMIGDYIMIEKGKGVLNYYSKDKSTNYRKYDLFENQINIEKLENKEDKKIINGLDAFKIKLIIKQQFSDLGNTIYEMYVTDKLNLPAHSYINLPKYYQNLFPLEVISWEENLPGILEKYEVTDIKY</sequence>
<gene>
    <name evidence="1" type="ORF">RM553_19215</name>
</gene>
<name>A0ABU3CF93_9FLAO</name>
<accession>A0ABU3CF93</accession>
<proteinExistence type="predicted"/>
<dbReference type="EMBL" id="JAVRHQ010000058">
    <property type="protein sequence ID" value="MDT0644971.1"/>
    <property type="molecule type" value="Genomic_DNA"/>
</dbReference>
<feature type="non-terminal residue" evidence="1">
    <location>
        <position position="1"/>
    </location>
</feature>
<keyword evidence="2" id="KW-1185">Reference proteome</keyword>
<reference evidence="1 2" key="1">
    <citation type="submission" date="2023-09" db="EMBL/GenBank/DDBJ databases">
        <authorList>
            <person name="Rey-Velasco X."/>
        </authorList>
    </citation>
    <scope>NUCLEOTIDE SEQUENCE [LARGE SCALE GENOMIC DNA]</scope>
    <source>
        <strain evidence="1 2">F363</strain>
    </source>
</reference>
<dbReference type="RefSeq" id="WP_311536586.1">
    <property type="nucleotide sequence ID" value="NZ_JAVRHQ010000058.1"/>
</dbReference>
<evidence type="ECO:0000313" key="1">
    <source>
        <dbReference type="EMBL" id="MDT0644971.1"/>
    </source>
</evidence>
<organism evidence="1 2">
    <name type="scientific">Autumnicola tepida</name>
    <dbReference type="NCBI Taxonomy" id="3075595"/>
    <lineage>
        <taxon>Bacteria</taxon>
        <taxon>Pseudomonadati</taxon>
        <taxon>Bacteroidota</taxon>
        <taxon>Flavobacteriia</taxon>
        <taxon>Flavobacteriales</taxon>
        <taxon>Flavobacteriaceae</taxon>
        <taxon>Autumnicola</taxon>
    </lineage>
</organism>
<protein>
    <submittedName>
        <fullName evidence="1">Uncharacterized protein</fullName>
    </submittedName>
</protein>